<sequence>MSETVLAEYAALKNRVDDLRKKERLPYWRLVYADFSLSRIAEYLTLEKSGEAQELLWRLNRWVEEHERELDRTAKPEPAKISIWNADFVQKLLDALQAKITAKNHLIPVAERISFSKSMELAKKRFAEGNLDGAYSELFSLRNLLIARLRRSYRARAAMLLYSRQSTAFGRLPTGAVVGLYNSERTLENALSLVGERDAIWVEDFLELYDSLSKITERLAPAVRKRR</sequence>
<gene>
    <name evidence="1" type="ORF">SAMN05720469_10725</name>
</gene>
<organism evidence="1 2">
    <name type="scientific">Fibrobacter intestinalis</name>
    <dbReference type="NCBI Taxonomy" id="28122"/>
    <lineage>
        <taxon>Bacteria</taxon>
        <taxon>Pseudomonadati</taxon>
        <taxon>Fibrobacterota</taxon>
        <taxon>Fibrobacteria</taxon>
        <taxon>Fibrobacterales</taxon>
        <taxon>Fibrobacteraceae</taxon>
        <taxon>Fibrobacter</taxon>
    </lineage>
</organism>
<evidence type="ECO:0000313" key="2">
    <source>
        <dbReference type="Proteomes" id="UP000184275"/>
    </source>
</evidence>
<reference evidence="2" key="1">
    <citation type="submission" date="2016-11" db="EMBL/GenBank/DDBJ databases">
        <authorList>
            <person name="Varghese N."/>
            <person name="Submissions S."/>
        </authorList>
    </citation>
    <scope>NUCLEOTIDE SEQUENCE [LARGE SCALE GENOMIC DNA]</scope>
    <source>
        <strain evidence="2">UWOS</strain>
    </source>
</reference>
<evidence type="ECO:0000313" key="1">
    <source>
        <dbReference type="EMBL" id="SHK47146.1"/>
    </source>
</evidence>
<keyword evidence="2" id="KW-1185">Reference proteome</keyword>
<dbReference type="EMBL" id="FRAW01000007">
    <property type="protein sequence ID" value="SHK47146.1"/>
    <property type="molecule type" value="Genomic_DNA"/>
</dbReference>
<dbReference type="RefSeq" id="WP_073303176.1">
    <property type="nucleotide sequence ID" value="NZ_FRAW01000007.1"/>
</dbReference>
<dbReference type="Proteomes" id="UP000184275">
    <property type="component" value="Unassembled WGS sequence"/>
</dbReference>
<dbReference type="AlphaFoldDB" id="A0A1M6SR57"/>
<protein>
    <submittedName>
        <fullName evidence="1">Uncharacterized protein</fullName>
    </submittedName>
</protein>
<name>A0A1M6SR57_9BACT</name>
<proteinExistence type="predicted"/>
<accession>A0A1M6SR57</accession>